<dbReference type="AlphaFoldDB" id="R7QE26"/>
<dbReference type="PANTHER" id="PTHR13096:SF8">
    <property type="entry name" value="RIBOSOMAL OXYGENASE 1"/>
    <property type="match status" value="1"/>
</dbReference>
<dbReference type="Pfam" id="PF21233">
    <property type="entry name" value="WHD_RIOX1"/>
    <property type="match status" value="1"/>
</dbReference>
<reference evidence="15" key="1">
    <citation type="journal article" date="2013" name="Proc. Natl. Acad. Sci. U.S.A.">
        <title>Genome structure and metabolic features in the red seaweed Chondrus crispus shed light on evolution of the Archaeplastida.</title>
        <authorList>
            <person name="Collen J."/>
            <person name="Porcel B."/>
            <person name="Carre W."/>
            <person name="Ball S.G."/>
            <person name="Chaparro C."/>
            <person name="Tonon T."/>
            <person name="Barbeyron T."/>
            <person name="Michel G."/>
            <person name="Noel B."/>
            <person name="Valentin K."/>
            <person name="Elias M."/>
            <person name="Artiguenave F."/>
            <person name="Arun A."/>
            <person name="Aury J.M."/>
            <person name="Barbosa-Neto J.F."/>
            <person name="Bothwell J.H."/>
            <person name="Bouget F.Y."/>
            <person name="Brillet L."/>
            <person name="Cabello-Hurtado F."/>
            <person name="Capella-Gutierrez S."/>
            <person name="Charrier B."/>
            <person name="Cladiere L."/>
            <person name="Cock J.M."/>
            <person name="Coelho S.M."/>
            <person name="Colleoni C."/>
            <person name="Czjzek M."/>
            <person name="Da Silva C."/>
            <person name="Delage L."/>
            <person name="Denoeud F."/>
            <person name="Deschamps P."/>
            <person name="Dittami S.M."/>
            <person name="Gabaldon T."/>
            <person name="Gachon C.M."/>
            <person name="Groisillier A."/>
            <person name="Herve C."/>
            <person name="Jabbari K."/>
            <person name="Katinka M."/>
            <person name="Kloareg B."/>
            <person name="Kowalczyk N."/>
            <person name="Labadie K."/>
            <person name="Leblanc C."/>
            <person name="Lopez P.J."/>
            <person name="McLachlan D.H."/>
            <person name="Meslet-Cladiere L."/>
            <person name="Moustafa A."/>
            <person name="Nehr Z."/>
            <person name="Nyvall Collen P."/>
            <person name="Panaud O."/>
            <person name="Partensky F."/>
            <person name="Poulain J."/>
            <person name="Rensing S.A."/>
            <person name="Rousvoal S."/>
            <person name="Samson G."/>
            <person name="Symeonidi A."/>
            <person name="Weissenbach J."/>
            <person name="Zambounis A."/>
            <person name="Wincker P."/>
            <person name="Boyen C."/>
        </authorList>
    </citation>
    <scope>NUCLEOTIDE SEQUENCE [LARGE SCALE GENOMIC DNA]</scope>
    <source>
        <strain evidence="15">cv. Stackhouse</strain>
    </source>
</reference>
<dbReference type="InterPro" id="IPR039994">
    <property type="entry name" value="NO66-like"/>
</dbReference>
<comment type="similarity">
    <text evidence="2">Belongs to the ROX family. NO66 subfamily.</text>
</comment>
<dbReference type="OrthoDB" id="425950at2759"/>
<evidence type="ECO:0000256" key="10">
    <source>
        <dbReference type="ARBA" id="ARBA00023163"/>
    </source>
</evidence>
<feature type="domain" description="JmjC" evidence="13">
    <location>
        <begin position="132"/>
        <end position="291"/>
    </location>
</feature>
<proteinExistence type="inferred from homology"/>
<evidence type="ECO:0000313" key="15">
    <source>
        <dbReference type="Proteomes" id="UP000012073"/>
    </source>
</evidence>
<dbReference type="Gene3D" id="3.90.930.40">
    <property type="match status" value="1"/>
</dbReference>
<evidence type="ECO:0000256" key="9">
    <source>
        <dbReference type="ARBA" id="ARBA00023015"/>
    </source>
</evidence>
<organism evidence="14 15">
    <name type="scientific">Chondrus crispus</name>
    <name type="common">Carrageen Irish moss</name>
    <name type="synonym">Polymorpha crispa</name>
    <dbReference type="NCBI Taxonomy" id="2769"/>
    <lineage>
        <taxon>Eukaryota</taxon>
        <taxon>Rhodophyta</taxon>
        <taxon>Florideophyceae</taxon>
        <taxon>Rhodymeniophycidae</taxon>
        <taxon>Gigartinales</taxon>
        <taxon>Gigartinaceae</taxon>
        <taxon>Chondrus</taxon>
    </lineage>
</organism>
<dbReference type="PhylomeDB" id="R7QE26"/>
<dbReference type="Gramene" id="CDF35685">
    <property type="protein sequence ID" value="CDF35685"/>
    <property type="gene ID" value="CHC_T00004130001"/>
</dbReference>
<dbReference type="InterPro" id="IPR003347">
    <property type="entry name" value="JmjC_dom"/>
</dbReference>
<name>R7QE26_CHOCR</name>
<dbReference type="GO" id="GO:0032453">
    <property type="term" value="F:histone H3K4 demethylase activity"/>
    <property type="evidence" value="ECO:0007669"/>
    <property type="project" value="TreeGrafter"/>
</dbReference>
<comment type="subcellular location">
    <subcellularLocation>
        <location evidence="1 12">Nucleus</location>
    </subcellularLocation>
</comment>
<keyword evidence="9 12" id="KW-0805">Transcription regulation</keyword>
<sequence>MRPNRAAKRARTESTKKEMEIGYSFEKRGFPSSTAQGRHAFKWLLSGIGVRDFFAQYFEKKPAILHNDEKKFRELISVDKVREFVISGKKLRKGTDLDVTKYSVSEGRTTLNDPAGSYTSKATWDQVTEGGCSLRLLRPQEHFDAIWHLCAWLEGFLGCVIGANAYLTPCASQGFAPHFDDIDAFVCQVSGQKRWRVYGPRDDGLDVLPRASSVDFTEEEMRDVEVLFDQVLQPGDMLYLPRGTIHQAECPERTGSHDVEEASLHVTISAFQKWTWADLLLESFQVAVQSAAAQDKSLRRTLPQGFGEFIGVSRSEGDEKLREWFETTMRQMVRRVGKHYPTDTAGDMMMTRFMRERLPPVGKSKKRKREAGSASLVRAVGAGVARVVMDCTVGGDELPHLIHCVGNTRRADLGSGEGLSCLPEEAFAISFVLDKYPEAVRVSELPLGDVDDQVDLVRGLVDMGIVEVLQ</sequence>
<dbReference type="GO" id="GO:0005506">
    <property type="term" value="F:iron ion binding"/>
    <property type="evidence" value="ECO:0007669"/>
    <property type="project" value="UniProtKB-UniRule"/>
</dbReference>
<evidence type="ECO:0000256" key="5">
    <source>
        <dbReference type="ARBA" id="ARBA00022853"/>
    </source>
</evidence>
<dbReference type="KEGG" id="ccp:CHC_T00004130001"/>
<evidence type="ECO:0000259" key="13">
    <source>
        <dbReference type="PROSITE" id="PS51184"/>
    </source>
</evidence>
<keyword evidence="11 12" id="KW-0539">Nucleus</keyword>
<accession>R7QE26</accession>
<dbReference type="EC" id="1.14.11.-" evidence="12"/>
<dbReference type="PANTHER" id="PTHR13096">
    <property type="entry name" value="MINA53 MYC INDUCED NUCLEAR ANTIGEN"/>
    <property type="match status" value="1"/>
</dbReference>
<evidence type="ECO:0000256" key="11">
    <source>
        <dbReference type="ARBA" id="ARBA00023242"/>
    </source>
</evidence>
<dbReference type="Gene3D" id="1.10.10.1500">
    <property type="entry name" value="JmjC domain-containing ribosomal oxygenase (ROX), dimer domain"/>
    <property type="match status" value="1"/>
</dbReference>
<evidence type="ECO:0000256" key="1">
    <source>
        <dbReference type="ARBA" id="ARBA00004123"/>
    </source>
</evidence>
<dbReference type="GO" id="GO:0051864">
    <property type="term" value="F:histone H3K36 demethylase activity"/>
    <property type="evidence" value="ECO:0007669"/>
    <property type="project" value="TreeGrafter"/>
</dbReference>
<dbReference type="OMA" id="YLEYMGV"/>
<dbReference type="GO" id="GO:0005730">
    <property type="term" value="C:nucleolus"/>
    <property type="evidence" value="ECO:0007669"/>
    <property type="project" value="TreeGrafter"/>
</dbReference>
<keyword evidence="10 12" id="KW-0804">Transcription</keyword>
<keyword evidence="6 12" id="KW-0223">Dioxygenase</keyword>
<dbReference type="InterPro" id="IPR049043">
    <property type="entry name" value="WHD_RIOX1"/>
</dbReference>
<comment type="function">
    <text evidence="12">Oxygenase that can act as both a histone lysine demethylase and a ribosomal histidine hydroxylase.</text>
</comment>
<dbReference type="Gene3D" id="2.60.120.650">
    <property type="entry name" value="Cupin"/>
    <property type="match status" value="1"/>
</dbReference>
<keyword evidence="7 12" id="KW-0560">Oxidoreductase</keyword>
<evidence type="ECO:0000256" key="12">
    <source>
        <dbReference type="RuleBase" id="RU366061"/>
    </source>
</evidence>
<evidence type="ECO:0000256" key="8">
    <source>
        <dbReference type="ARBA" id="ARBA00023004"/>
    </source>
</evidence>
<protein>
    <recommendedName>
        <fullName evidence="12">Bifunctional lysine-specific demethylase and histidyl-hydroxylase</fullName>
        <ecNumber evidence="12">1.14.11.-</ecNumber>
    </recommendedName>
</protein>
<keyword evidence="8 12" id="KW-0408">Iron</keyword>
<dbReference type="SUPFAM" id="SSF51197">
    <property type="entry name" value="Clavaminate synthase-like"/>
    <property type="match status" value="1"/>
</dbReference>
<dbReference type="RefSeq" id="XP_005715504.1">
    <property type="nucleotide sequence ID" value="XM_005715447.1"/>
</dbReference>
<dbReference type="Pfam" id="PF08007">
    <property type="entry name" value="JmjC_2"/>
    <property type="match status" value="1"/>
</dbReference>
<keyword evidence="5" id="KW-0156">Chromatin regulator</keyword>
<dbReference type="PROSITE" id="PS51184">
    <property type="entry name" value="JMJC"/>
    <property type="match status" value="1"/>
</dbReference>
<evidence type="ECO:0000256" key="6">
    <source>
        <dbReference type="ARBA" id="ARBA00022964"/>
    </source>
</evidence>
<dbReference type="EMBL" id="HG001741">
    <property type="protein sequence ID" value="CDF35685.1"/>
    <property type="molecule type" value="Genomic_DNA"/>
</dbReference>
<keyword evidence="15" id="KW-1185">Reference proteome</keyword>
<evidence type="ECO:0000313" key="14">
    <source>
        <dbReference type="EMBL" id="CDF35685.1"/>
    </source>
</evidence>
<dbReference type="GeneID" id="17323221"/>
<dbReference type="Proteomes" id="UP000012073">
    <property type="component" value="Unassembled WGS sequence"/>
</dbReference>
<evidence type="ECO:0000256" key="2">
    <source>
        <dbReference type="ARBA" id="ARBA00010309"/>
    </source>
</evidence>
<evidence type="ECO:0000256" key="3">
    <source>
        <dbReference type="ARBA" id="ARBA00022491"/>
    </source>
</evidence>
<comment type="cofactor">
    <cofactor evidence="12">
        <name>Fe(2+)</name>
        <dbReference type="ChEBI" id="CHEBI:29033"/>
    </cofactor>
    <text evidence="12">Binds 1 Fe(2+) ion per subunit.</text>
</comment>
<gene>
    <name evidence="14" type="ORF">CHC_T00004130001</name>
</gene>
<evidence type="ECO:0000256" key="4">
    <source>
        <dbReference type="ARBA" id="ARBA00022723"/>
    </source>
</evidence>
<keyword evidence="4 12" id="KW-0479">Metal-binding</keyword>
<keyword evidence="3" id="KW-0678">Repressor</keyword>
<evidence type="ECO:0000256" key="7">
    <source>
        <dbReference type="ARBA" id="ARBA00023002"/>
    </source>
</evidence>